<dbReference type="InterPro" id="IPR009061">
    <property type="entry name" value="DNA-bd_dom_put_sf"/>
</dbReference>
<evidence type="ECO:0000313" key="3">
    <source>
        <dbReference type="EMBL" id="TQM74150.1"/>
    </source>
</evidence>
<dbReference type="SMART" id="SM00422">
    <property type="entry name" value="HTH_MERR"/>
    <property type="match status" value="1"/>
</dbReference>
<dbReference type="PANTHER" id="PTHR30204">
    <property type="entry name" value="REDOX-CYCLING DRUG-SENSING TRANSCRIPTIONAL ACTIVATOR SOXR"/>
    <property type="match status" value="1"/>
</dbReference>
<comment type="caution">
    <text evidence="3">The sequence shown here is derived from an EMBL/GenBank/DDBJ whole genome shotgun (WGS) entry which is preliminary data.</text>
</comment>
<dbReference type="InterPro" id="IPR000551">
    <property type="entry name" value="MerR-type_HTH_dom"/>
</dbReference>
<dbReference type="Gene3D" id="1.10.1660.10">
    <property type="match status" value="1"/>
</dbReference>
<keyword evidence="4" id="KW-1185">Reference proteome</keyword>
<dbReference type="PROSITE" id="PS50937">
    <property type="entry name" value="HTH_MERR_2"/>
    <property type="match status" value="1"/>
</dbReference>
<proteinExistence type="predicted"/>
<keyword evidence="1 3" id="KW-0238">DNA-binding</keyword>
<protein>
    <submittedName>
        <fullName evidence="3">DNA-binding transcriptional MerR regulator</fullName>
    </submittedName>
</protein>
<dbReference type="OrthoDB" id="9802944at2"/>
<dbReference type="EMBL" id="VFPQ01000001">
    <property type="protein sequence ID" value="TQM74150.1"/>
    <property type="molecule type" value="Genomic_DNA"/>
</dbReference>
<dbReference type="GO" id="GO:0003677">
    <property type="term" value="F:DNA binding"/>
    <property type="evidence" value="ECO:0007669"/>
    <property type="project" value="UniProtKB-KW"/>
</dbReference>
<dbReference type="Proteomes" id="UP000319213">
    <property type="component" value="Unassembled WGS sequence"/>
</dbReference>
<dbReference type="AlphaFoldDB" id="A0A543IU97"/>
<dbReference type="Pfam" id="PF13411">
    <property type="entry name" value="MerR_1"/>
    <property type="match status" value="1"/>
</dbReference>
<dbReference type="PANTHER" id="PTHR30204:SF98">
    <property type="entry name" value="HTH-TYPE TRANSCRIPTIONAL REGULATOR ADHR"/>
    <property type="match status" value="1"/>
</dbReference>
<dbReference type="PROSITE" id="PS00552">
    <property type="entry name" value="HTH_MERR_1"/>
    <property type="match status" value="1"/>
</dbReference>
<feature type="domain" description="HTH merR-type" evidence="2">
    <location>
        <begin position="1"/>
        <end position="74"/>
    </location>
</feature>
<evidence type="ECO:0000313" key="4">
    <source>
        <dbReference type="Proteomes" id="UP000319213"/>
    </source>
</evidence>
<organism evidence="3 4">
    <name type="scientific">Thermopolyspora flexuosa</name>
    <dbReference type="NCBI Taxonomy" id="103836"/>
    <lineage>
        <taxon>Bacteria</taxon>
        <taxon>Bacillati</taxon>
        <taxon>Actinomycetota</taxon>
        <taxon>Actinomycetes</taxon>
        <taxon>Streptosporangiales</taxon>
        <taxon>Streptosporangiaceae</taxon>
        <taxon>Thermopolyspora</taxon>
    </lineage>
</organism>
<evidence type="ECO:0000259" key="2">
    <source>
        <dbReference type="PROSITE" id="PS50937"/>
    </source>
</evidence>
<gene>
    <name evidence="3" type="ORF">FHX40_0813</name>
</gene>
<dbReference type="GO" id="GO:0003700">
    <property type="term" value="F:DNA-binding transcription factor activity"/>
    <property type="evidence" value="ECO:0007669"/>
    <property type="project" value="InterPro"/>
</dbReference>
<dbReference type="CDD" id="cd01109">
    <property type="entry name" value="HTH_YyaN"/>
    <property type="match status" value="1"/>
</dbReference>
<dbReference type="SUPFAM" id="SSF46955">
    <property type="entry name" value="Putative DNA-binding domain"/>
    <property type="match status" value="1"/>
</dbReference>
<evidence type="ECO:0000256" key="1">
    <source>
        <dbReference type="ARBA" id="ARBA00023125"/>
    </source>
</evidence>
<name>A0A543IU97_9ACTN</name>
<sequence length="132" mass="15658">MSTCMTIAEVAKRTGLTPHTLRYYEREGLLLREVDRSSTGRRLYHEDDITWIRLITRLRATGMPIREVRRYAELARAGDATRRERLELLRAHRRRVIERLTVIEEHLKAIDYKIEFYEECCRPLGRLTSSAL</sequence>
<dbReference type="InterPro" id="IPR047057">
    <property type="entry name" value="MerR_fam"/>
</dbReference>
<reference evidence="3 4" key="1">
    <citation type="submission" date="2019-06" db="EMBL/GenBank/DDBJ databases">
        <title>Sequencing the genomes of 1000 actinobacteria strains.</title>
        <authorList>
            <person name="Klenk H.-P."/>
        </authorList>
    </citation>
    <scope>NUCLEOTIDE SEQUENCE [LARGE SCALE GENOMIC DNA]</scope>
    <source>
        <strain evidence="3 4">DSM 43186</strain>
    </source>
</reference>
<dbReference type="RefSeq" id="WP_142258361.1">
    <property type="nucleotide sequence ID" value="NZ_BMPV01000006.1"/>
</dbReference>
<accession>A0A543IU97</accession>